<dbReference type="Gene3D" id="3.30.70.330">
    <property type="match status" value="1"/>
</dbReference>
<sequence>MEAAAAKQQQAGHDPAVWCCERTSRRRVTWPQAAGDGRLAEPDAAAEARPEARRRTATATATVTATKATAKATKCPSRSASKDTITTEQELTASRSTTAADDRSSCEDSPKQSTDADIAWGSTDSEGSDYDSSSGASCTVKKANWADQTDQEFGPVIEQVIGDTSVLQQRADKSELQALTTTICQAPPVAPPPMHARKYVPPGSRCRAAWAPQQSQLSTASPQSLTPSRRGSSSAVAGSDGGVSPTGDGTNRSAHGRPKKMKAAGITPKLGKVTTLMVRNLPAKLKQQDFVWELNASGFEGTFDICYIPRDFSSGRCKGYAFVNFKLVADACRFHATWHHTERFGCREHRLDVSPAQIQGYEANAAKANSSHVAKVRNPSFRALIINKDQAAEPQSPLGSPSSLSPAGFSTQLGRAAAPLVSSQGPPCPEAGERAAGSVRPAPQELLGFPAPTPLQHRLPPRPLATSPAVLPRAVPDGVMVVVLMGSPQHSMLQECPAIQVNSTPNYGSVVAH</sequence>
<feature type="compositionally biased region" description="Basic and acidic residues" evidence="2">
    <location>
        <begin position="100"/>
        <end position="110"/>
    </location>
</feature>
<evidence type="ECO:0000313" key="5">
    <source>
        <dbReference type="Proteomes" id="UP001189429"/>
    </source>
</evidence>
<dbReference type="Proteomes" id="UP001189429">
    <property type="component" value="Unassembled WGS sequence"/>
</dbReference>
<feature type="domain" description="RRM" evidence="3">
    <location>
        <begin position="274"/>
        <end position="358"/>
    </location>
</feature>
<protein>
    <recommendedName>
        <fullName evidence="3">RRM domain-containing protein</fullName>
    </recommendedName>
</protein>
<dbReference type="SUPFAM" id="SSF54928">
    <property type="entry name" value="RNA-binding domain, RBD"/>
    <property type="match status" value="1"/>
</dbReference>
<name>A0ABN9R632_9DINO</name>
<dbReference type="InterPro" id="IPR000504">
    <property type="entry name" value="RRM_dom"/>
</dbReference>
<gene>
    <name evidence="4" type="ORF">PCOR1329_LOCUS17937</name>
</gene>
<dbReference type="InterPro" id="IPR012677">
    <property type="entry name" value="Nucleotide-bd_a/b_plait_sf"/>
</dbReference>
<dbReference type="InterPro" id="IPR035979">
    <property type="entry name" value="RBD_domain_sf"/>
</dbReference>
<feature type="compositionally biased region" description="Basic and acidic residues" evidence="2">
    <location>
        <begin position="38"/>
        <end position="54"/>
    </location>
</feature>
<reference evidence="4" key="1">
    <citation type="submission" date="2023-10" db="EMBL/GenBank/DDBJ databases">
        <authorList>
            <person name="Chen Y."/>
            <person name="Shah S."/>
            <person name="Dougan E. K."/>
            <person name="Thang M."/>
            <person name="Chan C."/>
        </authorList>
    </citation>
    <scope>NUCLEOTIDE SEQUENCE [LARGE SCALE GENOMIC DNA]</scope>
</reference>
<feature type="compositionally biased region" description="Polar residues" evidence="2">
    <location>
        <begin position="212"/>
        <end position="227"/>
    </location>
</feature>
<proteinExistence type="predicted"/>
<evidence type="ECO:0000256" key="2">
    <source>
        <dbReference type="SAM" id="MobiDB-lite"/>
    </source>
</evidence>
<dbReference type="InterPro" id="IPR007201">
    <property type="entry name" value="Mei2-like_Rrm_C"/>
</dbReference>
<evidence type="ECO:0000256" key="1">
    <source>
        <dbReference type="PROSITE-ProRule" id="PRU00176"/>
    </source>
</evidence>
<evidence type="ECO:0000259" key="3">
    <source>
        <dbReference type="PROSITE" id="PS50102"/>
    </source>
</evidence>
<feature type="compositionally biased region" description="Low complexity" evidence="2">
    <location>
        <begin position="228"/>
        <end position="238"/>
    </location>
</feature>
<feature type="region of interest" description="Disordered" evidence="2">
    <location>
        <begin position="419"/>
        <end position="456"/>
    </location>
</feature>
<dbReference type="EMBL" id="CAUYUJ010005592">
    <property type="protein sequence ID" value="CAK0814288.1"/>
    <property type="molecule type" value="Genomic_DNA"/>
</dbReference>
<feature type="compositionally biased region" description="Low complexity" evidence="2">
    <location>
        <begin position="121"/>
        <end position="137"/>
    </location>
</feature>
<keyword evidence="5" id="KW-1185">Reference proteome</keyword>
<feature type="compositionally biased region" description="Polar residues" evidence="2">
    <location>
        <begin position="76"/>
        <end position="99"/>
    </location>
</feature>
<feature type="region of interest" description="Disordered" evidence="2">
    <location>
        <begin position="192"/>
        <end position="266"/>
    </location>
</feature>
<keyword evidence="1" id="KW-0694">RNA-binding</keyword>
<feature type="compositionally biased region" description="Low complexity" evidence="2">
    <location>
        <begin position="57"/>
        <end position="74"/>
    </location>
</feature>
<evidence type="ECO:0000313" key="4">
    <source>
        <dbReference type="EMBL" id="CAK0814288.1"/>
    </source>
</evidence>
<comment type="caution">
    <text evidence="4">The sequence shown here is derived from an EMBL/GenBank/DDBJ whole genome shotgun (WGS) entry which is preliminary data.</text>
</comment>
<organism evidence="4 5">
    <name type="scientific">Prorocentrum cordatum</name>
    <dbReference type="NCBI Taxonomy" id="2364126"/>
    <lineage>
        <taxon>Eukaryota</taxon>
        <taxon>Sar</taxon>
        <taxon>Alveolata</taxon>
        <taxon>Dinophyceae</taxon>
        <taxon>Prorocentrales</taxon>
        <taxon>Prorocentraceae</taxon>
        <taxon>Prorocentrum</taxon>
    </lineage>
</organism>
<dbReference type="PROSITE" id="PS50102">
    <property type="entry name" value="RRM"/>
    <property type="match status" value="1"/>
</dbReference>
<dbReference type="Pfam" id="PF04059">
    <property type="entry name" value="RRM_2"/>
    <property type="match status" value="1"/>
</dbReference>
<accession>A0ABN9R632</accession>
<feature type="region of interest" description="Disordered" evidence="2">
    <location>
        <begin position="25"/>
        <end position="137"/>
    </location>
</feature>